<evidence type="ECO:0000256" key="4">
    <source>
        <dbReference type="ARBA" id="ARBA00022989"/>
    </source>
</evidence>
<keyword evidence="3 8" id="KW-0812">Transmembrane</keyword>
<evidence type="ECO:0000256" key="7">
    <source>
        <dbReference type="ARBA" id="ARBA00023211"/>
    </source>
</evidence>
<keyword evidence="2 8" id="KW-1003">Cell membrane</keyword>
<keyword evidence="4 8" id="KW-1133">Transmembrane helix</keyword>
<feature type="transmembrane region" description="Helical" evidence="8">
    <location>
        <begin position="6"/>
        <end position="28"/>
    </location>
</feature>
<keyword evidence="10" id="KW-1185">Reference proteome</keyword>
<protein>
    <recommendedName>
        <fullName evidence="8">Putative manganese efflux pump MntP</fullName>
    </recommendedName>
</protein>
<keyword evidence="6 8" id="KW-0472">Membrane</keyword>
<evidence type="ECO:0000256" key="3">
    <source>
        <dbReference type="ARBA" id="ARBA00022692"/>
    </source>
</evidence>
<reference evidence="9 10" key="1">
    <citation type="submission" date="2013-08" db="EMBL/GenBank/DDBJ databases">
        <authorList>
            <person name="Durkin A.S."/>
            <person name="Haft D.R."/>
            <person name="McCorrison J."/>
            <person name="Torralba M."/>
            <person name="Gillis M."/>
            <person name="Haft D.H."/>
            <person name="Methe B."/>
            <person name="Sutton G."/>
            <person name="Nelson K.E."/>
        </authorList>
    </citation>
    <scope>NUCLEOTIDE SEQUENCE [LARGE SCALE GENOMIC DNA]</scope>
    <source>
        <strain evidence="9 10">F0067</strain>
    </source>
</reference>
<dbReference type="PANTHER" id="PTHR35529">
    <property type="entry name" value="MANGANESE EFFLUX PUMP MNTP-RELATED"/>
    <property type="match status" value="1"/>
</dbReference>
<dbReference type="InterPro" id="IPR003810">
    <property type="entry name" value="Mntp/YtaF"/>
</dbReference>
<keyword evidence="5 8" id="KW-0406">Ion transport</keyword>
<feature type="transmembrane region" description="Helical" evidence="8">
    <location>
        <begin position="68"/>
        <end position="85"/>
    </location>
</feature>
<sequence>MHFIDLTLLAIALAMDCFTVSIISGVMLRRPQWPAILRMSLLFGFFQAFMPLLGWLGTTRFSHYIEAYDHWIAFGLLAFLGGRMIRDSFLPEEAKTFDPVSLKSQLILALATSIDALAIGITFAFTGYRTLADLMLPLAIIGLVSLLFGLTGNMLGIRFGNRICRCIRPELIGGVILVAIGVKILVSHLCQ</sequence>
<dbReference type="PANTHER" id="PTHR35529:SF1">
    <property type="entry name" value="MANGANESE EFFLUX PUMP MNTP-RELATED"/>
    <property type="match status" value="1"/>
</dbReference>
<evidence type="ECO:0000256" key="5">
    <source>
        <dbReference type="ARBA" id="ARBA00023065"/>
    </source>
</evidence>
<accession>U2NNW9</accession>
<keyword evidence="1 8" id="KW-0813">Transport</keyword>
<feature type="transmembrane region" description="Helical" evidence="8">
    <location>
        <begin position="35"/>
        <end position="56"/>
    </location>
</feature>
<feature type="transmembrane region" description="Helical" evidence="8">
    <location>
        <begin position="106"/>
        <end position="128"/>
    </location>
</feature>
<gene>
    <name evidence="8" type="primary">mntP</name>
    <name evidence="9" type="ORF">HMPREF9135_0135</name>
</gene>
<evidence type="ECO:0000313" key="10">
    <source>
        <dbReference type="Proteomes" id="UP000016648"/>
    </source>
</evidence>
<comment type="function">
    <text evidence="8">Probably functions as a manganese efflux pump.</text>
</comment>
<name>U2NNW9_9BACT</name>
<comment type="subcellular location">
    <subcellularLocation>
        <location evidence="8">Cell membrane</location>
        <topology evidence="8">Multi-pass membrane protein</topology>
    </subcellularLocation>
</comment>
<evidence type="ECO:0000256" key="6">
    <source>
        <dbReference type="ARBA" id="ARBA00023136"/>
    </source>
</evidence>
<comment type="caution">
    <text evidence="9">The sequence shown here is derived from an EMBL/GenBank/DDBJ whole genome shotgun (WGS) entry which is preliminary data.</text>
</comment>
<dbReference type="HAMAP" id="MF_01521">
    <property type="entry name" value="MntP_pump"/>
    <property type="match status" value="1"/>
</dbReference>
<dbReference type="AlphaFoldDB" id="U2NNW9"/>
<dbReference type="GO" id="GO:0005384">
    <property type="term" value="F:manganese ion transmembrane transporter activity"/>
    <property type="evidence" value="ECO:0007669"/>
    <property type="project" value="UniProtKB-UniRule"/>
</dbReference>
<evidence type="ECO:0000256" key="2">
    <source>
        <dbReference type="ARBA" id="ARBA00022475"/>
    </source>
</evidence>
<proteinExistence type="inferred from homology"/>
<dbReference type="EMBL" id="AWEY01000008">
    <property type="protein sequence ID" value="ERK39765.1"/>
    <property type="molecule type" value="Genomic_DNA"/>
</dbReference>
<dbReference type="RefSeq" id="WP_021588894.1">
    <property type="nucleotide sequence ID" value="NZ_AWEY01000008.1"/>
</dbReference>
<evidence type="ECO:0000313" key="9">
    <source>
        <dbReference type="EMBL" id="ERK39765.1"/>
    </source>
</evidence>
<organism evidence="9 10">
    <name type="scientific">Segatella baroniae F0067</name>
    <dbReference type="NCBI Taxonomy" id="1115809"/>
    <lineage>
        <taxon>Bacteria</taxon>
        <taxon>Pseudomonadati</taxon>
        <taxon>Bacteroidota</taxon>
        <taxon>Bacteroidia</taxon>
        <taxon>Bacteroidales</taxon>
        <taxon>Prevotellaceae</taxon>
        <taxon>Segatella</taxon>
    </lineage>
</organism>
<feature type="transmembrane region" description="Helical" evidence="8">
    <location>
        <begin position="134"/>
        <end position="159"/>
    </location>
</feature>
<dbReference type="InterPro" id="IPR022929">
    <property type="entry name" value="Put_MntP"/>
</dbReference>
<dbReference type="Proteomes" id="UP000016648">
    <property type="component" value="Unassembled WGS sequence"/>
</dbReference>
<comment type="similarity">
    <text evidence="8">Belongs to the MntP (TC 9.B.29) family.</text>
</comment>
<evidence type="ECO:0000256" key="1">
    <source>
        <dbReference type="ARBA" id="ARBA00022448"/>
    </source>
</evidence>
<dbReference type="Pfam" id="PF02659">
    <property type="entry name" value="Mntp"/>
    <property type="match status" value="1"/>
</dbReference>
<dbReference type="PATRIC" id="fig|1115809.3.peg.604"/>
<keyword evidence="7 8" id="KW-0464">Manganese</keyword>
<dbReference type="GO" id="GO:0005886">
    <property type="term" value="C:plasma membrane"/>
    <property type="evidence" value="ECO:0007669"/>
    <property type="project" value="UniProtKB-SubCell"/>
</dbReference>
<evidence type="ECO:0000256" key="8">
    <source>
        <dbReference type="HAMAP-Rule" id="MF_01521"/>
    </source>
</evidence>
<feature type="transmembrane region" description="Helical" evidence="8">
    <location>
        <begin position="171"/>
        <end position="189"/>
    </location>
</feature>